<evidence type="ECO:0000313" key="10">
    <source>
        <dbReference type="Proteomes" id="UP000533476"/>
    </source>
</evidence>
<evidence type="ECO:0000259" key="7">
    <source>
        <dbReference type="PROSITE" id="PS51898"/>
    </source>
</evidence>
<keyword evidence="5" id="KW-0233">DNA recombination</keyword>
<evidence type="ECO:0000256" key="4">
    <source>
        <dbReference type="ARBA" id="ARBA00023125"/>
    </source>
</evidence>
<comment type="caution">
    <text evidence="9">The sequence shown here is derived from an EMBL/GenBank/DDBJ whole genome shotgun (WGS) entry which is preliminary data.</text>
</comment>
<dbReference type="GO" id="GO:0015074">
    <property type="term" value="P:DNA integration"/>
    <property type="evidence" value="ECO:0007669"/>
    <property type="project" value="UniProtKB-KW"/>
</dbReference>
<comment type="similarity">
    <text evidence="2">Belongs to the 'phage' integrase family.</text>
</comment>
<evidence type="ECO:0000256" key="5">
    <source>
        <dbReference type="ARBA" id="ARBA00023172"/>
    </source>
</evidence>
<evidence type="ECO:0000256" key="1">
    <source>
        <dbReference type="ARBA" id="ARBA00003283"/>
    </source>
</evidence>
<dbReference type="Pfam" id="PF00589">
    <property type="entry name" value="Phage_integrase"/>
    <property type="match status" value="1"/>
</dbReference>
<evidence type="ECO:0000256" key="6">
    <source>
        <dbReference type="PROSITE-ProRule" id="PRU01248"/>
    </source>
</evidence>
<dbReference type="GO" id="GO:0006310">
    <property type="term" value="P:DNA recombination"/>
    <property type="evidence" value="ECO:0007669"/>
    <property type="project" value="UniProtKB-KW"/>
</dbReference>
<accession>A0A7Y0Q435</accession>
<evidence type="ECO:0000256" key="2">
    <source>
        <dbReference type="ARBA" id="ARBA00008857"/>
    </source>
</evidence>
<dbReference type="InterPro" id="IPR002104">
    <property type="entry name" value="Integrase_catalytic"/>
</dbReference>
<keyword evidence="4 6" id="KW-0238">DNA-binding</keyword>
<dbReference type="CDD" id="cd01182">
    <property type="entry name" value="INT_RitC_C_like"/>
    <property type="match status" value="1"/>
</dbReference>
<dbReference type="PANTHER" id="PTHR30349">
    <property type="entry name" value="PHAGE INTEGRASE-RELATED"/>
    <property type="match status" value="1"/>
</dbReference>
<dbReference type="InterPro" id="IPR044068">
    <property type="entry name" value="CB"/>
</dbReference>
<dbReference type="Gene3D" id="1.10.443.10">
    <property type="entry name" value="Intergrase catalytic core"/>
    <property type="match status" value="1"/>
</dbReference>
<dbReference type="GO" id="GO:0003677">
    <property type="term" value="F:DNA binding"/>
    <property type="evidence" value="ECO:0007669"/>
    <property type="project" value="UniProtKB-UniRule"/>
</dbReference>
<evidence type="ECO:0000259" key="8">
    <source>
        <dbReference type="PROSITE" id="PS51900"/>
    </source>
</evidence>
<dbReference type="SUPFAM" id="SSF56349">
    <property type="entry name" value="DNA breaking-rejoining enzymes"/>
    <property type="match status" value="1"/>
</dbReference>
<dbReference type="Pfam" id="PF02899">
    <property type="entry name" value="Phage_int_SAM_1"/>
    <property type="match status" value="1"/>
</dbReference>
<evidence type="ECO:0000313" key="9">
    <source>
        <dbReference type="EMBL" id="NMP24918.1"/>
    </source>
</evidence>
<dbReference type="AlphaFoldDB" id="A0A7Y0Q435"/>
<dbReference type="InterPro" id="IPR013762">
    <property type="entry name" value="Integrase-like_cat_sf"/>
</dbReference>
<reference evidence="9 10" key="1">
    <citation type="submission" date="2020-04" db="EMBL/GenBank/DDBJ databases">
        <authorList>
            <person name="Zhang R."/>
            <person name="Schippers A."/>
        </authorList>
    </citation>
    <scope>NUCLEOTIDE SEQUENCE [LARGE SCALE GENOMIC DNA]</scope>
    <source>
        <strain evidence="9 10">DSM 109850</strain>
    </source>
</reference>
<dbReference type="RefSeq" id="WP_169103123.1">
    <property type="nucleotide sequence ID" value="NZ_JABBVZ010000175.1"/>
</dbReference>
<dbReference type="InterPro" id="IPR050090">
    <property type="entry name" value="Tyrosine_recombinase_XerCD"/>
</dbReference>
<comment type="function">
    <text evidence="1">Site-specific tyrosine recombinase, which acts by catalyzing the cutting and rejoining of the recombining DNA molecules.</text>
</comment>
<dbReference type="PROSITE" id="PS51900">
    <property type="entry name" value="CB"/>
    <property type="match status" value="1"/>
</dbReference>
<dbReference type="InterPro" id="IPR004107">
    <property type="entry name" value="Integrase_SAM-like_N"/>
</dbReference>
<feature type="domain" description="Tyr recombinase" evidence="7">
    <location>
        <begin position="138"/>
        <end position="327"/>
    </location>
</feature>
<organism evidence="9 10">
    <name type="scientific">Sulfobacillus harzensis</name>
    <dbReference type="NCBI Taxonomy" id="2729629"/>
    <lineage>
        <taxon>Bacteria</taxon>
        <taxon>Bacillati</taxon>
        <taxon>Bacillota</taxon>
        <taxon>Clostridia</taxon>
        <taxon>Eubacteriales</taxon>
        <taxon>Clostridiales Family XVII. Incertae Sedis</taxon>
        <taxon>Sulfobacillus</taxon>
    </lineage>
</organism>
<dbReference type="PANTHER" id="PTHR30349:SF81">
    <property type="entry name" value="TYROSINE RECOMBINASE XERC"/>
    <property type="match status" value="1"/>
</dbReference>
<sequence length="356" mass="39639">MGKPQVRFDEGTAPQGASYSTDFAYHLSRYLGQYLPARRGASPLTVQSYRDTFALFLQFCAAVDHIVPEKLVLDMVTVDRIETFLGWLEAARHSSVATRNQRMAALHAFVRYMETAVPERLHQWQQILAMPRKRQPQAVMSYFTLDGVRAVLAMPNPATRAGRRDLVLLSVLYDTGARVQELADLRAHDVRLAPPATIQLTGKGRKSRIVPLMTATAALLGQYLAEAGLDDPARGPHPLFPNRSGEKLTRAGITFVVKKYVDQARAQHPEGIPVTVSPHVFRHSKAMHLLQAGVNLVYIRDLLGHVSISTTEVYARADSEMKRRALEAAYPTEASVTMPPWQGNTELLVWLKSLGH</sequence>
<dbReference type="EMBL" id="JABBVZ010000175">
    <property type="protein sequence ID" value="NMP24918.1"/>
    <property type="molecule type" value="Genomic_DNA"/>
</dbReference>
<evidence type="ECO:0000256" key="3">
    <source>
        <dbReference type="ARBA" id="ARBA00022908"/>
    </source>
</evidence>
<protein>
    <submittedName>
        <fullName evidence="9">Tyrosine-type recombinase/integrase</fullName>
    </submittedName>
</protein>
<proteinExistence type="inferred from homology"/>
<feature type="domain" description="Core-binding (CB)" evidence="8">
    <location>
        <begin position="21"/>
        <end position="114"/>
    </location>
</feature>
<keyword evidence="10" id="KW-1185">Reference proteome</keyword>
<dbReference type="PROSITE" id="PS51898">
    <property type="entry name" value="TYR_RECOMBINASE"/>
    <property type="match status" value="1"/>
</dbReference>
<dbReference type="SUPFAM" id="SSF47823">
    <property type="entry name" value="lambda integrase-like, N-terminal domain"/>
    <property type="match status" value="1"/>
</dbReference>
<dbReference type="Proteomes" id="UP000533476">
    <property type="component" value="Unassembled WGS sequence"/>
</dbReference>
<dbReference type="InterPro" id="IPR010998">
    <property type="entry name" value="Integrase_recombinase_N"/>
</dbReference>
<keyword evidence="3" id="KW-0229">DNA integration</keyword>
<name>A0A7Y0Q435_9FIRM</name>
<gene>
    <name evidence="9" type="ORF">HIJ39_21665</name>
</gene>
<dbReference type="InterPro" id="IPR011010">
    <property type="entry name" value="DNA_brk_join_enz"/>
</dbReference>
<dbReference type="Gene3D" id="1.10.150.130">
    <property type="match status" value="1"/>
</dbReference>